<dbReference type="GO" id="GO:0006285">
    <property type="term" value="P:base-excision repair, AP site formation"/>
    <property type="evidence" value="ECO:0007669"/>
    <property type="project" value="TreeGrafter"/>
</dbReference>
<dbReference type="InterPro" id="IPR011257">
    <property type="entry name" value="DNA_glycosylase"/>
</dbReference>
<organism evidence="3 4">
    <name type="scientific">Streptomyces calidiresistens</name>
    <dbReference type="NCBI Taxonomy" id="1485586"/>
    <lineage>
        <taxon>Bacteria</taxon>
        <taxon>Bacillati</taxon>
        <taxon>Actinomycetota</taxon>
        <taxon>Actinomycetes</taxon>
        <taxon>Kitasatosporales</taxon>
        <taxon>Streptomycetaceae</taxon>
        <taxon>Streptomyces</taxon>
    </lineage>
</organism>
<evidence type="ECO:0000313" key="3">
    <source>
        <dbReference type="EMBL" id="MBB0228544.1"/>
    </source>
</evidence>
<dbReference type="GO" id="GO:0032131">
    <property type="term" value="F:alkylated DNA binding"/>
    <property type="evidence" value="ECO:0007669"/>
    <property type="project" value="TreeGrafter"/>
</dbReference>
<dbReference type="AlphaFoldDB" id="A0A7W3T098"/>
<protein>
    <recommendedName>
        <fullName evidence="5">DNA-3-methyladenine glycosylase 2 family protein</fullName>
    </recommendedName>
</protein>
<evidence type="ECO:0008006" key="5">
    <source>
        <dbReference type="Google" id="ProtNLM"/>
    </source>
</evidence>
<reference evidence="4" key="1">
    <citation type="submission" date="2019-10" db="EMBL/GenBank/DDBJ databases">
        <title>Streptomyces sp. nov., a novel actinobacterium isolated from alkaline environment.</title>
        <authorList>
            <person name="Golinska P."/>
        </authorList>
    </citation>
    <scope>NUCLEOTIDE SEQUENCE [LARGE SCALE GENOMIC DNA]</scope>
    <source>
        <strain evidence="4">DSM 42108</strain>
    </source>
</reference>
<dbReference type="GO" id="GO:0008725">
    <property type="term" value="F:DNA-3-methyladenine glycosylase activity"/>
    <property type="evidence" value="ECO:0007669"/>
    <property type="project" value="TreeGrafter"/>
</dbReference>
<dbReference type="InterPro" id="IPR051912">
    <property type="entry name" value="Alkylbase_DNA_Glycosylase/TA"/>
</dbReference>
<dbReference type="PANTHER" id="PTHR43003:SF5">
    <property type="entry name" value="DNA-3-METHYLADENINE GLYCOSYLASE"/>
    <property type="match status" value="1"/>
</dbReference>
<keyword evidence="1" id="KW-0227">DNA damage</keyword>
<evidence type="ECO:0000256" key="1">
    <source>
        <dbReference type="ARBA" id="ARBA00022763"/>
    </source>
</evidence>
<sequence>MPNPWLWDAITTAILRQVVRAEQARKVYRRWCATHGRTLRTPAGALSLAPDPVTVLALTDEAFATTGTKFHRTALRAAASAYMLRHEEWEQLPADDLVKVLEEVERIGPWTASAAAADYTGDFSVYPHGDLAVRTWAHRAAPDLTLPEGDRAFAAQWRRWADNDRNRLHTLTLFTLTWGNHARTTHNIPPG</sequence>
<dbReference type="SUPFAM" id="SSF48150">
    <property type="entry name" value="DNA-glycosylase"/>
    <property type="match status" value="1"/>
</dbReference>
<dbReference type="GO" id="GO:0043916">
    <property type="term" value="F:DNA-7-methylguanine glycosylase activity"/>
    <property type="evidence" value="ECO:0007669"/>
    <property type="project" value="TreeGrafter"/>
</dbReference>
<dbReference type="GO" id="GO:0032993">
    <property type="term" value="C:protein-DNA complex"/>
    <property type="evidence" value="ECO:0007669"/>
    <property type="project" value="TreeGrafter"/>
</dbReference>
<evidence type="ECO:0000313" key="4">
    <source>
        <dbReference type="Proteomes" id="UP000530234"/>
    </source>
</evidence>
<dbReference type="EMBL" id="VKHS01000033">
    <property type="protein sequence ID" value="MBB0228544.1"/>
    <property type="molecule type" value="Genomic_DNA"/>
</dbReference>
<keyword evidence="4" id="KW-1185">Reference proteome</keyword>
<comment type="caution">
    <text evidence="3">The sequence shown here is derived from an EMBL/GenBank/DDBJ whole genome shotgun (WGS) entry which is preliminary data.</text>
</comment>
<dbReference type="PANTHER" id="PTHR43003">
    <property type="entry name" value="DNA-3-METHYLADENINE GLYCOSYLASE"/>
    <property type="match status" value="1"/>
</dbReference>
<name>A0A7W3T098_9ACTN</name>
<dbReference type="Gene3D" id="1.10.340.30">
    <property type="entry name" value="Hypothetical protein, domain 2"/>
    <property type="match status" value="1"/>
</dbReference>
<dbReference type="Proteomes" id="UP000530234">
    <property type="component" value="Unassembled WGS sequence"/>
</dbReference>
<accession>A0A7W3T098</accession>
<dbReference type="GO" id="GO:0006307">
    <property type="term" value="P:DNA alkylation repair"/>
    <property type="evidence" value="ECO:0007669"/>
    <property type="project" value="TreeGrafter"/>
</dbReference>
<proteinExistence type="predicted"/>
<gene>
    <name evidence="3" type="ORF">FOE67_03220</name>
</gene>
<evidence type="ECO:0000256" key="2">
    <source>
        <dbReference type="ARBA" id="ARBA00023204"/>
    </source>
</evidence>
<keyword evidence="2" id="KW-0234">DNA repair</keyword>